<evidence type="ECO:0000313" key="11">
    <source>
        <dbReference type="RefSeq" id="XP_052131866.1"/>
    </source>
</evidence>
<dbReference type="PANTHER" id="PTHR11407:SF63">
    <property type="entry name" value="LYSOZYME C"/>
    <property type="match status" value="1"/>
</dbReference>
<dbReference type="PROSITE" id="PS00128">
    <property type="entry name" value="GLYCOSYL_HYDROL_F22_1"/>
    <property type="match status" value="1"/>
</dbReference>
<comment type="catalytic activity">
    <reaction evidence="1">
        <text>Hydrolysis of (1-&gt;4)-beta-linkages between N-acetylmuramic acid and N-acetyl-D-glucosamine residues in a peptidoglycan and between N-acetyl-D-glucosamine residues in chitodextrins.</text>
        <dbReference type="EC" id="3.2.1.17"/>
    </reaction>
</comment>
<keyword evidence="6" id="KW-0326">Glycosidase</keyword>
<dbReference type="InterPro" id="IPR001916">
    <property type="entry name" value="Glyco_hydro_22"/>
</dbReference>
<keyword evidence="4" id="KW-0929">Antimicrobial</keyword>
<organism evidence="10 11">
    <name type="scientific">Frankliniella occidentalis</name>
    <name type="common">Western flower thrips</name>
    <name type="synonym">Euthrips occidentalis</name>
    <dbReference type="NCBI Taxonomy" id="133901"/>
    <lineage>
        <taxon>Eukaryota</taxon>
        <taxon>Metazoa</taxon>
        <taxon>Ecdysozoa</taxon>
        <taxon>Arthropoda</taxon>
        <taxon>Hexapoda</taxon>
        <taxon>Insecta</taxon>
        <taxon>Pterygota</taxon>
        <taxon>Neoptera</taxon>
        <taxon>Paraneoptera</taxon>
        <taxon>Thysanoptera</taxon>
        <taxon>Terebrantia</taxon>
        <taxon>Thripoidea</taxon>
        <taxon>Thripidae</taxon>
        <taxon>Frankliniella</taxon>
    </lineage>
</organism>
<dbReference type="RefSeq" id="XP_052131866.1">
    <property type="nucleotide sequence ID" value="XM_052275906.1"/>
</dbReference>
<accession>A0A9C6X9S9</accession>
<protein>
    <recommendedName>
        <fullName evidence="3">lysozyme</fullName>
        <ecNumber evidence="3">3.2.1.17</ecNumber>
    </recommendedName>
</protein>
<feature type="domain" description="Glycosyl hydrolases family 22 (GH22)" evidence="9">
    <location>
        <begin position="242"/>
        <end position="260"/>
    </location>
</feature>
<dbReference type="FunFam" id="1.10.530.10:FF:000001">
    <property type="entry name" value="Lysozyme C"/>
    <property type="match status" value="1"/>
</dbReference>
<dbReference type="SMART" id="SM00263">
    <property type="entry name" value="LYZ1"/>
    <property type="match status" value="1"/>
</dbReference>
<dbReference type="Pfam" id="PF00062">
    <property type="entry name" value="Lys"/>
    <property type="match status" value="1"/>
</dbReference>
<dbReference type="GO" id="GO:0042742">
    <property type="term" value="P:defense response to bacterium"/>
    <property type="evidence" value="ECO:0007669"/>
    <property type="project" value="UniProtKB-KW"/>
</dbReference>
<sequence>MFSYTIYRRIECRAAAISRSVVGQTHGGRGGRSRACEQTAGICRGRALSGPARGAPRGPGGCRAEGADGEDDDRALPGRVGWGRHAGPGGAGAGRAAGPRPAAAPTPAPHRSAAAVVSIQHGARRVLLVQSAAGQPPVRCPRSRSSSPELPDMLLPLLFVACALLAPARAKVYERCELARELMHSHDVPRDQLAVWVCIARHESEYNTTAVGHVNGDGSGDHGIFQISDLYWCSHQGRGKACGMACSELLDDNIADDMQCAKRIHREHQGLSGNGFNAWAVYAQHCKRPERAAKYLEGCFSGTGNEIQQPHEAYGLPPPAITAPPPRARPTAAPVARPVRPAASYGLPPPAAPARRWYAPAAPRPAVVAPVPRFSWQAAPAPPPRPTLRSNPQRVAADPRNFWNWQRGATRRWF</sequence>
<name>A0A9C6X9S9_FRAOC</name>
<dbReference type="EC" id="3.2.1.17" evidence="3"/>
<evidence type="ECO:0000313" key="10">
    <source>
        <dbReference type="Proteomes" id="UP000504606"/>
    </source>
</evidence>
<dbReference type="Gene3D" id="1.10.530.10">
    <property type="match status" value="1"/>
</dbReference>
<keyword evidence="4" id="KW-0081">Bacteriolytic enzyme</keyword>
<dbReference type="PRINTS" id="PR00135">
    <property type="entry name" value="LYZLACT"/>
</dbReference>
<comment type="similarity">
    <text evidence="2 7">Belongs to the glycosyl hydrolase 22 family.</text>
</comment>
<dbReference type="OrthoDB" id="195015at2759"/>
<keyword evidence="10" id="KW-1185">Reference proteome</keyword>
<evidence type="ECO:0000256" key="2">
    <source>
        <dbReference type="ARBA" id="ARBA00010859"/>
    </source>
</evidence>
<keyword evidence="5" id="KW-1015">Disulfide bond</keyword>
<evidence type="ECO:0000259" key="9">
    <source>
        <dbReference type="PROSITE" id="PS00128"/>
    </source>
</evidence>
<dbReference type="PROSITE" id="PS51348">
    <property type="entry name" value="GLYCOSYL_HYDROL_F22_2"/>
    <property type="match status" value="1"/>
</dbReference>
<feature type="region of interest" description="Disordered" evidence="8">
    <location>
        <begin position="47"/>
        <end position="108"/>
    </location>
</feature>
<reference evidence="11" key="1">
    <citation type="submission" date="2025-08" db="UniProtKB">
        <authorList>
            <consortium name="RefSeq"/>
        </authorList>
    </citation>
    <scope>IDENTIFICATION</scope>
    <source>
        <tissue evidence="11">Whole organism</tissue>
    </source>
</reference>
<dbReference type="KEGG" id="foc:127751811"/>
<keyword evidence="6" id="KW-0378">Hydrolase</keyword>
<evidence type="ECO:0000256" key="1">
    <source>
        <dbReference type="ARBA" id="ARBA00000632"/>
    </source>
</evidence>
<dbReference type="GeneID" id="127751811"/>
<evidence type="ECO:0000256" key="8">
    <source>
        <dbReference type="SAM" id="MobiDB-lite"/>
    </source>
</evidence>
<dbReference type="PANTHER" id="PTHR11407">
    <property type="entry name" value="LYSOZYME C"/>
    <property type="match status" value="1"/>
</dbReference>
<evidence type="ECO:0000256" key="5">
    <source>
        <dbReference type="ARBA" id="ARBA00023157"/>
    </source>
</evidence>
<dbReference type="AlphaFoldDB" id="A0A9C6X9S9"/>
<evidence type="ECO:0000256" key="4">
    <source>
        <dbReference type="ARBA" id="ARBA00022638"/>
    </source>
</evidence>
<dbReference type="GO" id="GO:0003796">
    <property type="term" value="F:lysozyme activity"/>
    <property type="evidence" value="ECO:0007669"/>
    <property type="project" value="UniProtKB-EC"/>
</dbReference>
<dbReference type="GO" id="GO:0031640">
    <property type="term" value="P:killing of cells of another organism"/>
    <property type="evidence" value="ECO:0007669"/>
    <property type="project" value="UniProtKB-KW"/>
</dbReference>
<dbReference type="SUPFAM" id="SSF53955">
    <property type="entry name" value="Lysozyme-like"/>
    <property type="match status" value="1"/>
</dbReference>
<evidence type="ECO:0000256" key="3">
    <source>
        <dbReference type="ARBA" id="ARBA00012732"/>
    </source>
</evidence>
<dbReference type="InterPro" id="IPR019799">
    <property type="entry name" value="Glyco_hydro_22_CS"/>
</dbReference>
<evidence type="ECO:0000256" key="7">
    <source>
        <dbReference type="RuleBase" id="RU004440"/>
    </source>
</evidence>
<dbReference type="Proteomes" id="UP000504606">
    <property type="component" value="Unplaced"/>
</dbReference>
<dbReference type="CDD" id="cd16899">
    <property type="entry name" value="LYZ_C_invert"/>
    <property type="match status" value="1"/>
</dbReference>
<evidence type="ECO:0000256" key="6">
    <source>
        <dbReference type="ARBA" id="ARBA00023295"/>
    </source>
</evidence>
<dbReference type="InterPro" id="IPR023346">
    <property type="entry name" value="Lysozyme-like_dom_sf"/>
</dbReference>
<proteinExistence type="inferred from homology"/>
<feature type="compositionally biased region" description="Low complexity" evidence="8">
    <location>
        <begin position="47"/>
        <end position="56"/>
    </location>
</feature>
<feature type="compositionally biased region" description="Gly residues" evidence="8">
    <location>
        <begin position="80"/>
        <end position="95"/>
    </location>
</feature>
<gene>
    <name evidence="11" type="primary">LOC127751811</name>
</gene>